<evidence type="ECO:0000256" key="8">
    <source>
        <dbReference type="PIRNR" id="PIRNR006630"/>
    </source>
</evidence>
<dbReference type="EMBL" id="OBML01000014">
    <property type="protein sequence ID" value="SOC25474.1"/>
    <property type="molecule type" value="Genomic_DNA"/>
</dbReference>
<comment type="function">
    <text evidence="7">Catalyzes the ATP-dependent amidation of deamido-NAD to form NAD. Uses L-glutamine as a nitrogen source.</text>
</comment>
<dbReference type="InterPro" id="IPR003694">
    <property type="entry name" value="NAD_synthase"/>
</dbReference>
<name>A0A285TQA1_9HYPH</name>
<dbReference type="Pfam" id="PF00795">
    <property type="entry name" value="CN_hydrolase"/>
    <property type="match status" value="1"/>
</dbReference>
<evidence type="ECO:0000256" key="4">
    <source>
        <dbReference type="ARBA" id="ARBA00022741"/>
    </source>
</evidence>
<dbReference type="GO" id="GO:0009435">
    <property type="term" value="P:NAD+ biosynthetic process"/>
    <property type="evidence" value="ECO:0007669"/>
    <property type="project" value="UniProtKB-UniRule"/>
</dbReference>
<dbReference type="NCBIfam" id="NF010588">
    <property type="entry name" value="PRK13981.1"/>
    <property type="match status" value="1"/>
</dbReference>
<keyword evidence="6 7" id="KW-0520">NAD</keyword>
<dbReference type="GO" id="GO:0005737">
    <property type="term" value="C:cytoplasm"/>
    <property type="evidence" value="ECO:0007669"/>
    <property type="project" value="InterPro"/>
</dbReference>
<gene>
    <name evidence="7" type="primary">nadE</name>
    <name evidence="12" type="ORF">SAMN05421512_11486</name>
</gene>
<dbReference type="CDD" id="cd00553">
    <property type="entry name" value="NAD_synthase"/>
    <property type="match status" value="1"/>
</dbReference>
<dbReference type="NCBIfam" id="TIGR00552">
    <property type="entry name" value="nadE"/>
    <property type="match status" value="1"/>
</dbReference>
<keyword evidence="3 7" id="KW-0436">Ligase</keyword>
<dbReference type="PANTHER" id="PTHR23090">
    <property type="entry name" value="NH 3 /GLUTAMINE-DEPENDENT NAD + SYNTHETASE"/>
    <property type="match status" value="1"/>
</dbReference>
<dbReference type="Gene3D" id="3.60.110.10">
    <property type="entry name" value="Carbon-nitrogen hydrolase"/>
    <property type="match status" value="1"/>
</dbReference>
<dbReference type="SUPFAM" id="SSF56317">
    <property type="entry name" value="Carbon-nitrogen hydrolase"/>
    <property type="match status" value="1"/>
</dbReference>
<feature type="active site" description="Nucleophile; for glutaminase activity" evidence="7">
    <location>
        <position position="183"/>
    </location>
</feature>
<dbReference type="InterPro" id="IPR014445">
    <property type="entry name" value="Gln-dep_NAD_synthase"/>
</dbReference>
<dbReference type="SUPFAM" id="SSF52402">
    <property type="entry name" value="Adenine nucleotide alpha hydrolases-like"/>
    <property type="match status" value="1"/>
</dbReference>
<feature type="binding site" evidence="7">
    <location>
        <position position="215"/>
    </location>
    <ligand>
        <name>L-glutamine</name>
        <dbReference type="ChEBI" id="CHEBI:58359"/>
    </ligand>
</feature>
<evidence type="ECO:0000313" key="13">
    <source>
        <dbReference type="Proteomes" id="UP000219331"/>
    </source>
</evidence>
<dbReference type="STRING" id="538381.GCA_001696535_00476"/>
<sequence length="587" mass="63824">MRSRRLRKRKGRATPVFMSATPTESSVKTGSSGPADRLRLAVAQMNPTVGDVEGNLALARRARAQAAAAGADLVLLSELFLSGYPPEDLVLKPAFVTACRAALDELVADTADGGPGVVIGLPWRDGDKLHNAVALVDGGRIEGVRFKYDLPNYGEFDEKRVFQAGPLPGPVGFRGIRLGLPVCEDAWTEEVCECLEETGAELLLVPNGSPFYAGKPEVRLQVMVQRVVETGLPLVYCNQLGGQDELVFDGASFALQADRRLAFQMGEFVEEIAITDWRRDADDGWVCESGPKADLPDIDAARWQACVLGFRDYVNKNRFPGVVLGMSGGIDSAVVAAMAVDALGGDKVHCVMLPYRYTSTESLVDAEACAKALGVRYDTVAIAPAVEGFSEGLSGLFAGTESGVTEENLQSRARGTILMAISNKFGSMVATTGNKSEMSVGYATLYGDMNGGFNPIKDLYKTQVYRLAAWRNANRPGGLLGPAGEVIPVNIIDKVPTAELRENQTDQDSLPPYDVLDDILECLVENEMSVGDIEARGHDRELIHRIEHLLYIAEYKRRQSAPGVKITRKNFGRDRRYPITNRFRDRS</sequence>
<proteinExistence type="inferred from homology"/>
<dbReference type="InterPro" id="IPR014729">
    <property type="entry name" value="Rossmann-like_a/b/a_fold"/>
</dbReference>
<evidence type="ECO:0000256" key="6">
    <source>
        <dbReference type="ARBA" id="ARBA00023027"/>
    </source>
</evidence>
<keyword evidence="4 7" id="KW-0547">Nucleotide-binding</keyword>
<evidence type="ECO:0000256" key="1">
    <source>
        <dbReference type="ARBA" id="ARBA00005188"/>
    </source>
</evidence>
<feature type="compositionally biased region" description="Polar residues" evidence="10">
    <location>
        <begin position="20"/>
        <end position="32"/>
    </location>
</feature>
<evidence type="ECO:0000313" key="12">
    <source>
        <dbReference type="EMBL" id="SOC25474.1"/>
    </source>
</evidence>
<evidence type="ECO:0000256" key="10">
    <source>
        <dbReference type="SAM" id="MobiDB-lite"/>
    </source>
</evidence>
<dbReference type="EC" id="6.3.5.1" evidence="7 8"/>
<dbReference type="InterPro" id="IPR022310">
    <property type="entry name" value="NAD/GMP_synthase"/>
</dbReference>
<dbReference type="PROSITE" id="PS50263">
    <property type="entry name" value="CN_HYDROLASE"/>
    <property type="match status" value="1"/>
</dbReference>
<evidence type="ECO:0000256" key="2">
    <source>
        <dbReference type="ARBA" id="ARBA00007145"/>
    </source>
</evidence>
<dbReference type="InterPro" id="IPR036526">
    <property type="entry name" value="C-N_Hydrolase_sf"/>
</dbReference>
<protein>
    <recommendedName>
        <fullName evidence="7 8">Glutamine-dependent NAD(+) synthetase</fullName>
        <ecNumber evidence="7 8">6.3.5.1</ecNumber>
    </recommendedName>
    <alternativeName>
        <fullName evidence="7 8">NAD(+) synthase [glutamine-hydrolyzing]</fullName>
    </alternativeName>
</protein>
<feature type="binding site" evidence="7">
    <location>
        <position position="153"/>
    </location>
    <ligand>
        <name>L-glutamine</name>
        <dbReference type="ChEBI" id="CHEBI:58359"/>
    </ligand>
</feature>
<feature type="binding site" evidence="7">
    <location>
        <begin position="325"/>
        <end position="332"/>
    </location>
    <ligand>
        <name>ATP</name>
        <dbReference type="ChEBI" id="CHEBI:30616"/>
    </ligand>
</feature>
<evidence type="ECO:0000256" key="7">
    <source>
        <dbReference type="HAMAP-Rule" id="MF_02090"/>
    </source>
</evidence>
<dbReference type="InterPro" id="IPR003010">
    <property type="entry name" value="C-N_Hydrolase"/>
</dbReference>
<evidence type="ECO:0000256" key="5">
    <source>
        <dbReference type="ARBA" id="ARBA00022840"/>
    </source>
</evidence>
<dbReference type="PANTHER" id="PTHR23090:SF9">
    <property type="entry name" value="GLUTAMINE-DEPENDENT NAD(+) SYNTHETASE"/>
    <property type="match status" value="1"/>
</dbReference>
<feature type="binding site" evidence="7">
    <location>
        <position position="432"/>
    </location>
    <ligand>
        <name>ATP</name>
        <dbReference type="ChEBI" id="CHEBI:30616"/>
    </ligand>
</feature>
<dbReference type="UniPathway" id="UPA00253">
    <property type="reaction ID" value="UER00334"/>
</dbReference>
<feature type="domain" description="CN hydrolase" evidence="11">
    <location>
        <begin position="38"/>
        <end position="279"/>
    </location>
</feature>
<comment type="similarity">
    <text evidence="2 7 8">In the C-terminal section; belongs to the NAD synthetase family.</text>
</comment>
<dbReference type="CDD" id="cd07570">
    <property type="entry name" value="GAT_Gln-NAD-synth"/>
    <property type="match status" value="1"/>
</dbReference>
<keyword evidence="13" id="KW-1185">Reference proteome</keyword>
<comment type="similarity">
    <text evidence="9">Belongs to the NAD synthetase family.</text>
</comment>
<feature type="active site" description="For glutaminase activity" evidence="7">
    <location>
        <position position="147"/>
    </location>
</feature>
<accession>A0A285TQA1</accession>
<feature type="binding site" evidence="7">
    <location>
        <position position="437"/>
    </location>
    <ligand>
        <name>deamido-NAD(+)</name>
        <dbReference type="ChEBI" id="CHEBI:58437"/>
        <note>ligand shared between two neighboring subunits</note>
    </ligand>
</feature>
<evidence type="ECO:0000259" key="11">
    <source>
        <dbReference type="PROSITE" id="PS50263"/>
    </source>
</evidence>
<comment type="caution">
    <text evidence="7">Lacks conserved residue(s) required for the propagation of feature annotation.</text>
</comment>
<feature type="binding site" evidence="7">
    <location>
        <position position="556"/>
    </location>
    <ligand>
        <name>deamido-NAD(+)</name>
        <dbReference type="ChEBI" id="CHEBI:58437"/>
        <note>ligand shared between two neighboring subunits</note>
    </ligand>
</feature>
<feature type="binding site" evidence="7">
    <location>
        <position position="408"/>
    </location>
    <ligand>
        <name>deamido-NAD(+)</name>
        <dbReference type="ChEBI" id="CHEBI:58437"/>
        <note>ligand shared between two neighboring subunits</note>
    </ligand>
</feature>
<dbReference type="AlphaFoldDB" id="A0A285TQA1"/>
<dbReference type="FunFam" id="3.40.50.620:FF:000106">
    <property type="entry name" value="Glutamine-dependent NAD(+) synthetase"/>
    <property type="match status" value="1"/>
</dbReference>
<dbReference type="GO" id="GO:0003952">
    <property type="term" value="F:NAD+ synthase (glutamine-hydrolyzing) activity"/>
    <property type="evidence" value="ECO:0007669"/>
    <property type="project" value="UniProtKB-UniRule"/>
</dbReference>
<comment type="catalytic activity">
    <reaction evidence="7 8">
        <text>deamido-NAD(+) + L-glutamine + ATP + H2O = L-glutamate + AMP + diphosphate + NAD(+) + H(+)</text>
        <dbReference type="Rhea" id="RHEA:24384"/>
        <dbReference type="ChEBI" id="CHEBI:15377"/>
        <dbReference type="ChEBI" id="CHEBI:15378"/>
        <dbReference type="ChEBI" id="CHEBI:29985"/>
        <dbReference type="ChEBI" id="CHEBI:30616"/>
        <dbReference type="ChEBI" id="CHEBI:33019"/>
        <dbReference type="ChEBI" id="CHEBI:57540"/>
        <dbReference type="ChEBI" id="CHEBI:58359"/>
        <dbReference type="ChEBI" id="CHEBI:58437"/>
        <dbReference type="ChEBI" id="CHEBI:456215"/>
        <dbReference type="EC" id="6.3.5.1"/>
    </reaction>
</comment>
<dbReference type="PIRSF" id="PIRSF006630">
    <property type="entry name" value="NADS_GAT"/>
    <property type="match status" value="1"/>
</dbReference>
<dbReference type="GO" id="GO:0008795">
    <property type="term" value="F:NAD+ synthase activity"/>
    <property type="evidence" value="ECO:0007669"/>
    <property type="project" value="UniProtKB-UniRule"/>
</dbReference>
<reference evidence="12 13" key="1">
    <citation type="submission" date="2017-08" db="EMBL/GenBank/DDBJ databases">
        <authorList>
            <person name="de Groot N.N."/>
        </authorList>
    </citation>
    <scope>NUCLEOTIDE SEQUENCE [LARGE SCALE GENOMIC DNA]</scope>
    <source>
        <strain evidence="12 13">USBA 352</strain>
    </source>
</reference>
<evidence type="ECO:0000256" key="9">
    <source>
        <dbReference type="RuleBase" id="RU003811"/>
    </source>
</evidence>
<dbReference type="Gene3D" id="3.40.50.620">
    <property type="entry name" value="HUPs"/>
    <property type="match status" value="1"/>
</dbReference>
<comment type="pathway">
    <text evidence="1 7 8">Cofactor biosynthesis; NAD(+) biosynthesis; NAD(+) from deamido-NAD(+) (L-Gln route): step 1/1.</text>
</comment>
<dbReference type="HAMAP" id="MF_02090">
    <property type="entry name" value="NadE_glutamine_dep"/>
    <property type="match status" value="1"/>
</dbReference>
<dbReference type="Pfam" id="PF02540">
    <property type="entry name" value="NAD_synthase"/>
    <property type="match status" value="1"/>
</dbReference>
<feature type="binding site" evidence="7">
    <location>
        <position position="209"/>
    </location>
    <ligand>
        <name>L-glutamine</name>
        <dbReference type="ChEBI" id="CHEBI:58359"/>
    </ligand>
</feature>
<keyword evidence="5 7" id="KW-0067">ATP-binding</keyword>
<dbReference type="GO" id="GO:0005524">
    <property type="term" value="F:ATP binding"/>
    <property type="evidence" value="ECO:0007669"/>
    <property type="project" value="UniProtKB-UniRule"/>
</dbReference>
<feature type="compositionally biased region" description="Basic residues" evidence="10">
    <location>
        <begin position="1"/>
        <end position="12"/>
    </location>
</feature>
<evidence type="ECO:0000256" key="3">
    <source>
        <dbReference type="ARBA" id="ARBA00022598"/>
    </source>
</evidence>
<organism evidence="12 13">
    <name type="scientific">Stappia indica</name>
    <dbReference type="NCBI Taxonomy" id="538381"/>
    <lineage>
        <taxon>Bacteria</taxon>
        <taxon>Pseudomonadati</taxon>
        <taxon>Pseudomonadota</taxon>
        <taxon>Alphaproteobacteria</taxon>
        <taxon>Hyphomicrobiales</taxon>
        <taxon>Stappiaceae</taxon>
        <taxon>Stappia</taxon>
    </lineage>
</organism>
<feature type="active site" description="Proton acceptor; for glutaminase activity" evidence="7">
    <location>
        <position position="78"/>
    </location>
</feature>
<dbReference type="Proteomes" id="UP000219331">
    <property type="component" value="Unassembled WGS sequence"/>
</dbReference>
<dbReference type="GO" id="GO:0004359">
    <property type="term" value="F:glutaminase activity"/>
    <property type="evidence" value="ECO:0007669"/>
    <property type="project" value="InterPro"/>
</dbReference>
<feature type="region of interest" description="Disordered" evidence="10">
    <location>
        <begin position="1"/>
        <end position="33"/>
    </location>
</feature>